<dbReference type="PANTHER" id="PTHR16026">
    <property type="entry name" value="CARTILAGE ACIDIC PROTEIN 1"/>
    <property type="match status" value="1"/>
</dbReference>
<keyword evidence="1" id="KW-0732">Signal</keyword>
<feature type="non-terminal residue" evidence="2">
    <location>
        <position position="1"/>
    </location>
</feature>
<organism evidence="2">
    <name type="scientific">marine sediment metagenome</name>
    <dbReference type="NCBI Taxonomy" id="412755"/>
    <lineage>
        <taxon>unclassified sequences</taxon>
        <taxon>metagenomes</taxon>
        <taxon>ecological metagenomes</taxon>
    </lineage>
</organism>
<proteinExistence type="predicted"/>
<dbReference type="AlphaFoldDB" id="X0WGX3"/>
<dbReference type="PANTHER" id="PTHR16026:SF0">
    <property type="entry name" value="CARTILAGE ACIDIC PROTEIN 1"/>
    <property type="match status" value="1"/>
</dbReference>
<reference evidence="2" key="1">
    <citation type="journal article" date="2014" name="Front. Microbiol.">
        <title>High frequency of phylogenetically diverse reductive dehalogenase-homologous genes in deep subseafloor sedimentary metagenomes.</title>
        <authorList>
            <person name="Kawai M."/>
            <person name="Futagami T."/>
            <person name="Toyoda A."/>
            <person name="Takaki Y."/>
            <person name="Nishi S."/>
            <person name="Hori S."/>
            <person name="Arai W."/>
            <person name="Tsubouchi T."/>
            <person name="Morono Y."/>
            <person name="Uchiyama I."/>
            <person name="Ito T."/>
            <person name="Fujiyama A."/>
            <person name="Inagaki F."/>
            <person name="Takami H."/>
        </authorList>
    </citation>
    <scope>NUCLEOTIDE SEQUENCE</scope>
    <source>
        <strain evidence="2">Expedition CK06-06</strain>
    </source>
</reference>
<accession>X0WGX3</accession>
<dbReference type="Gene3D" id="2.130.10.130">
    <property type="entry name" value="Integrin alpha, N-terminal"/>
    <property type="match status" value="1"/>
</dbReference>
<evidence type="ECO:0008006" key="3">
    <source>
        <dbReference type="Google" id="ProtNLM"/>
    </source>
</evidence>
<feature type="non-terminal residue" evidence="2">
    <location>
        <position position="264"/>
    </location>
</feature>
<name>X0WGX3_9ZZZZ</name>
<sequence>FDYDRDGLLDLFVTNIGRYTSDQTASATANYPHHSFDEEYTYYVGLPDAFHGHRMPERRERSVLYRNVGGNRFEDVTDETGLVDESWSGDATAVDLNEDGWQDLYVINMQGHDEYYENVEGRRFEKKSREHFPATSWGAMGVKAFDYNNDGLMDIYVTDMHTDMRRILGTDEEKAKMDSHMMKGDWMRTDGNHLHGNSFFRNEGDGRFTEVSDELNVENLWPWGLSVGDLNADGYQDIFVTASMNMRFRYAQNNLLLNDGGRVF</sequence>
<dbReference type="InterPro" id="IPR027039">
    <property type="entry name" value="Crtac1"/>
</dbReference>
<evidence type="ECO:0000313" key="2">
    <source>
        <dbReference type="EMBL" id="GAG11941.1"/>
    </source>
</evidence>
<protein>
    <recommendedName>
        <fullName evidence="3">ASPIC/UnbV domain-containing protein</fullName>
    </recommendedName>
</protein>
<dbReference type="InterPro" id="IPR028994">
    <property type="entry name" value="Integrin_alpha_N"/>
</dbReference>
<comment type="caution">
    <text evidence="2">The sequence shown here is derived from an EMBL/GenBank/DDBJ whole genome shotgun (WGS) entry which is preliminary data.</text>
</comment>
<dbReference type="InterPro" id="IPR013517">
    <property type="entry name" value="FG-GAP"/>
</dbReference>
<dbReference type="EMBL" id="BARS01028743">
    <property type="protein sequence ID" value="GAG11941.1"/>
    <property type="molecule type" value="Genomic_DNA"/>
</dbReference>
<gene>
    <name evidence="2" type="ORF">S01H1_45023</name>
</gene>
<dbReference type="Pfam" id="PF13517">
    <property type="entry name" value="FG-GAP_3"/>
    <property type="match status" value="2"/>
</dbReference>
<evidence type="ECO:0000256" key="1">
    <source>
        <dbReference type="ARBA" id="ARBA00022729"/>
    </source>
</evidence>
<dbReference type="SUPFAM" id="SSF69318">
    <property type="entry name" value="Integrin alpha N-terminal domain"/>
    <property type="match status" value="1"/>
</dbReference>